<evidence type="ECO:0000313" key="2">
    <source>
        <dbReference type="Proteomes" id="UP000709959"/>
    </source>
</evidence>
<dbReference type="Proteomes" id="UP000709959">
    <property type="component" value="Unassembled WGS sequence"/>
</dbReference>
<sequence length="157" mass="17264">MAEGRVHLTTFIEGVLVHGQQTPFVLLVPSPHSPHRGLLMPAQIPWSPGFLPTSLLNAQIEAAWGIPFRFVDSSVLPVVFDERTSRLPTPWLLRLEGLEGQQRLYLSHLLRTKAPDDLLPPPPAGGQWFSDKGLLNADLLPGVRRLCQSALQAVAEA</sequence>
<organism evidence="1 2">
    <name type="scientific">Candidatus Geothrix odensensis</name>
    <dbReference type="NCBI Taxonomy" id="2954440"/>
    <lineage>
        <taxon>Bacteria</taxon>
        <taxon>Pseudomonadati</taxon>
        <taxon>Acidobacteriota</taxon>
        <taxon>Holophagae</taxon>
        <taxon>Holophagales</taxon>
        <taxon>Holophagaceae</taxon>
        <taxon>Geothrix</taxon>
    </lineage>
</organism>
<evidence type="ECO:0000313" key="1">
    <source>
        <dbReference type="EMBL" id="MBK8571645.1"/>
    </source>
</evidence>
<protein>
    <submittedName>
        <fullName evidence="1">Uncharacterized protein</fullName>
    </submittedName>
</protein>
<accession>A0A936F138</accession>
<reference evidence="1 2" key="1">
    <citation type="submission" date="2020-10" db="EMBL/GenBank/DDBJ databases">
        <title>Connecting structure to function with the recovery of over 1000 high-quality activated sludge metagenome-assembled genomes encoding full-length rRNA genes using long-read sequencing.</title>
        <authorList>
            <person name="Singleton C.M."/>
            <person name="Petriglieri F."/>
            <person name="Kristensen J.M."/>
            <person name="Kirkegaard R.H."/>
            <person name="Michaelsen T.Y."/>
            <person name="Andersen M.H."/>
            <person name="Karst S.M."/>
            <person name="Dueholm M.S."/>
            <person name="Nielsen P.H."/>
            <person name="Albertsen M."/>
        </authorList>
    </citation>
    <scope>NUCLEOTIDE SEQUENCE [LARGE SCALE GENOMIC DNA]</scope>
    <source>
        <strain evidence="1">OdNE_18-Q3-R46-58_MAXAC.008</strain>
    </source>
</reference>
<dbReference type="EMBL" id="JADKCH010000001">
    <property type="protein sequence ID" value="MBK8571645.1"/>
    <property type="molecule type" value="Genomic_DNA"/>
</dbReference>
<proteinExistence type="predicted"/>
<name>A0A936F138_9BACT</name>
<comment type="caution">
    <text evidence="1">The sequence shown here is derived from an EMBL/GenBank/DDBJ whole genome shotgun (WGS) entry which is preliminary data.</text>
</comment>
<dbReference type="AlphaFoldDB" id="A0A936F138"/>
<gene>
    <name evidence="1" type="ORF">IPN91_03170</name>
</gene>